<dbReference type="CDD" id="cd04301">
    <property type="entry name" value="NAT_SF"/>
    <property type="match status" value="1"/>
</dbReference>
<evidence type="ECO:0000313" key="4">
    <source>
        <dbReference type="EMBL" id="ORZ01697.1"/>
    </source>
</evidence>
<comment type="caution">
    <text evidence="4">The sequence shown here is derived from an EMBL/GenBank/DDBJ whole genome shotgun (WGS) entry which is preliminary data.</text>
</comment>
<evidence type="ECO:0000313" key="5">
    <source>
        <dbReference type="Proteomes" id="UP000242180"/>
    </source>
</evidence>
<dbReference type="STRING" id="13706.A0A1X2HQS0"/>
<dbReference type="GO" id="GO:0016747">
    <property type="term" value="F:acyltransferase activity, transferring groups other than amino-acyl groups"/>
    <property type="evidence" value="ECO:0007669"/>
    <property type="project" value="InterPro"/>
</dbReference>
<keyword evidence="2 4" id="KW-0012">Acyltransferase</keyword>
<accession>A0A1X2HQS0</accession>
<dbReference type="OMA" id="NVYRFVA"/>
<reference evidence="4 5" key="1">
    <citation type="submission" date="2016-07" db="EMBL/GenBank/DDBJ databases">
        <title>Pervasive Adenine N6-methylation of Active Genes in Fungi.</title>
        <authorList>
            <consortium name="DOE Joint Genome Institute"/>
            <person name="Mondo S.J."/>
            <person name="Dannebaum R.O."/>
            <person name="Kuo R.C."/>
            <person name="Labutti K."/>
            <person name="Haridas S."/>
            <person name="Kuo A."/>
            <person name="Salamov A."/>
            <person name="Ahrendt S.R."/>
            <person name="Lipzen A."/>
            <person name="Sullivan W."/>
            <person name="Andreopoulos W.B."/>
            <person name="Clum A."/>
            <person name="Lindquist E."/>
            <person name="Daum C."/>
            <person name="Ramamoorthy G.K."/>
            <person name="Gryganskyi A."/>
            <person name="Culley D."/>
            <person name="Magnuson J.K."/>
            <person name="James T.Y."/>
            <person name="O'Malley M.A."/>
            <person name="Stajich J.E."/>
            <person name="Spatafora J.W."/>
            <person name="Visel A."/>
            <person name="Grigoriev I.V."/>
        </authorList>
    </citation>
    <scope>NUCLEOTIDE SEQUENCE [LARGE SCALE GENOMIC DNA]</scope>
    <source>
        <strain evidence="4 5">NRRL 2496</strain>
    </source>
</reference>
<dbReference type="InParanoid" id="A0A1X2HQS0"/>
<organism evidence="4 5">
    <name type="scientific">Syncephalastrum racemosum</name>
    <name type="common">Filamentous fungus</name>
    <dbReference type="NCBI Taxonomy" id="13706"/>
    <lineage>
        <taxon>Eukaryota</taxon>
        <taxon>Fungi</taxon>
        <taxon>Fungi incertae sedis</taxon>
        <taxon>Mucoromycota</taxon>
        <taxon>Mucoromycotina</taxon>
        <taxon>Mucoromycetes</taxon>
        <taxon>Mucorales</taxon>
        <taxon>Syncephalastraceae</taxon>
        <taxon>Syncephalastrum</taxon>
    </lineage>
</organism>
<evidence type="ECO:0000256" key="2">
    <source>
        <dbReference type="ARBA" id="ARBA00023315"/>
    </source>
</evidence>
<protein>
    <submittedName>
        <fullName evidence="4">Acyl-CoA N-acyltransferase</fullName>
    </submittedName>
</protein>
<keyword evidence="1 4" id="KW-0808">Transferase</keyword>
<dbReference type="PROSITE" id="PS51186">
    <property type="entry name" value="GNAT"/>
    <property type="match status" value="1"/>
</dbReference>
<evidence type="ECO:0000256" key="1">
    <source>
        <dbReference type="ARBA" id="ARBA00022679"/>
    </source>
</evidence>
<dbReference type="InterPro" id="IPR050832">
    <property type="entry name" value="Bact_Acetyltransf"/>
</dbReference>
<sequence length="148" mass="16618">MATDAKVPDFLAKVEDSDANVQELTDLFKHLSSNVTVELVRAAIESPQNKVFTASQDGRCIGALLACMTPCASGTRVHIEDVVVHPDYRRRGVATVLLKLGLDHAQKVWQARTIDLTSRPEREDANRLYRSLGFVQRNTNVYRYQPSY</sequence>
<name>A0A1X2HQS0_SYNRA</name>
<dbReference type="Pfam" id="PF00583">
    <property type="entry name" value="Acetyltransf_1"/>
    <property type="match status" value="1"/>
</dbReference>
<keyword evidence="5" id="KW-1185">Reference proteome</keyword>
<evidence type="ECO:0000259" key="3">
    <source>
        <dbReference type="PROSITE" id="PS51186"/>
    </source>
</evidence>
<dbReference type="Proteomes" id="UP000242180">
    <property type="component" value="Unassembled WGS sequence"/>
</dbReference>
<dbReference type="PANTHER" id="PTHR43877">
    <property type="entry name" value="AMINOALKYLPHOSPHONATE N-ACETYLTRANSFERASE-RELATED-RELATED"/>
    <property type="match status" value="1"/>
</dbReference>
<dbReference type="OrthoDB" id="10039976at2759"/>
<gene>
    <name evidence="4" type="ORF">BCR43DRAFT_487347</name>
</gene>
<dbReference type="InterPro" id="IPR016181">
    <property type="entry name" value="Acyl_CoA_acyltransferase"/>
</dbReference>
<feature type="domain" description="N-acetyltransferase" evidence="3">
    <location>
        <begin position="5"/>
        <end position="148"/>
    </location>
</feature>
<proteinExistence type="predicted"/>
<dbReference type="SUPFAM" id="SSF55729">
    <property type="entry name" value="Acyl-CoA N-acyltransferases (Nat)"/>
    <property type="match status" value="1"/>
</dbReference>
<dbReference type="EMBL" id="MCGN01000002">
    <property type="protein sequence ID" value="ORZ01697.1"/>
    <property type="molecule type" value="Genomic_DNA"/>
</dbReference>
<dbReference type="Gene3D" id="3.40.630.30">
    <property type="match status" value="1"/>
</dbReference>
<dbReference type="AlphaFoldDB" id="A0A1X2HQS0"/>
<dbReference type="InterPro" id="IPR000182">
    <property type="entry name" value="GNAT_dom"/>
</dbReference>